<dbReference type="AlphaFoldDB" id="A0A0P9D3C8"/>
<dbReference type="Proteomes" id="UP000050509">
    <property type="component" value="Unassembled WGS sequence"/>
</dbReference>
<evidence type="ECO:0000256" key="3">
    <source>
        <dbReference type="ARBA" id="ARBA00022801"/>
    </source>
</evidence>
<organism evidence="4 5">
    <name type="scientific">Kouleothrix aurantiaca</name>
    <dbReference type="NCBI Taxonomy" id="186479"/>
    <lineage>
        <taxon>Bacteria</taxon>
        <taxon>Bacillati</taxon>
        <taxon>Chloroflexota</taxon>
        <taxon>Chloroflexia</taxon>
        <taxon>Chloroflexales</taxon>
        <taxon>Roseiflexineae</taxon>
        <taxon>Roseiflexaceae</taxon>
        <taxon>Kouleothrix</taxon>
    </lineage>
</organism>
<keyword evidence="2" id="KW-0479">Metal-binding</keyword>
<dbReference type="Gene3D" id="3.40.50.1000">
    <property type="entry name" value="HAD superfamily/HAD-like"/>
    <property type="match status" value="1"/>
</dbReference>
<evidence type="ECO:0000256" key="2">
    <source>
        <dbReference type="ARBA" id="ARBA00022723"/>
    </source>
</evidence>
<comment type="similarity">
    <text evidence="1">Belongs to the HAD-like hydrolase superfamily. CbbY/CbbZ/Gph/YieH family.</text>
</comment>
<dbReference type="Pfam" id="PF13419">
    <property type="entry name" value="HAD_2"/>
    <property type="match status" value="1"/>
</dbReference>
<name>A0A0P9D3C8_9CHLR</name>
<comment type="caution">
    <text evidence="4">The sequence shown here is derived from an EMBL/GenBank/DDBJ whole genome shotgun (WGS) entry which is preliminary data.</text>
</comment>
<keyword evidence="5" id="KW-1185">Reference proteome</keyword>
<keyword evidence="3" id="KW-0378">Hydrolase</keyword>
<evidence type="ECO:0000313" key="5">
    <source>
        <dbReference type="Proteomes" id="UP000050509"/>
    </source>
</evidence>
<dbReference type="InterPro" id="IPR023214">
    <property type="entry name" value="HAD_sf"/>
</dbReference>
<dbReference type="InterPro" id="IPR036412">
    <property type="entry name" value="HAD-like_sf"/>
</dbReference>
<dbReference type="InterPro" id="IPR041492">
    <property type="entry name" value="HAD_2"/>
</dbReference>
<dbReference type="PANTHER" id="PTHR18901">
    <property type="entry name" value="2-DEOXYGLUCOSE-6-PHOSPHATE PHOSPHATASE 2"/>
    <property type="match status" value="1"/>
</dbReference>
<dbReference type="PANTHER" id="PTHR18901:SF38">
    <property type="entry name" value="PSEUDOURIDINE-5'-PHOSPHATASE"/>
    <property type="match status" value="1"/>
</dbReference>
<dbReference type="PATRIC" id="fig|186479.3.peg.2875"/>
<evidence type="ECO:0000256" key="1">
    <source>
        <dbReference type="ARBA" id="ARBA00006171"/>
    </source>
</evidence>
<sequence>MIQALVFDFDGLLVDTETPALESWQQIYAEYGCSLSLDVFQHALGTSDGFNALDHLEELLGHRVDRAAVAARRRTLKTELSKNQPLLPGVESILTEAQTLGLACAVASSSDRGWVERWLKYHNIRHFFACVRTADDVIRTKPAPDLFLSAATCLNITPPHCLVFEDSPNGILAARAAGMRCVVIPGAVTQHLTLPAGDLVLPSLHAIPLDGILAHLA</sequence>
<dbReference type="SFLD" id="SFLDG01135">
    <property type="entry name" value="C1.5.6:_HAD__Beta-PGM__Phospha"/>
    <property type="match status" value="1"/>
</dbReference>
<reference evidence="4 5" key="1">
    <citation type="submission" date="2015-09" db="EMBL/GenBank/DDBJ databases">
        <title>Draft genome sequence of Kouleothrix aurantiaca JCM 19913.</title>
        <authorList>
            <person name="Hemp J."/>
        </authorList>
    </citation>
    <scope>NUCLEOTIDE SEQUENCE [LARGE SCALE GENOMIC DNA]</scope>
    <source>
        <strain evidence="4 5">COM-B</strain>
    </source>
</reference>
<dbReference type="FunFam" id="3.40.50.1000:FF:000036">
    <property type="entry name" value="HAD family hydrolase"/>
    <property type="match status" value="1"/>
</dbReference>
<dbReference type="SUPFAM" id="SSF56784">
    <property type="entry name" value="HAD-like"/>
    <property type="match status" value="1"/>
</dbReference>
<dbReference type="GO" id="GO:0046872">
    <property type="term" value="F:metal ion binding"/>
    <property type="evidence" value="ECO:0007669"/>
    <property type="project" value="UniProtKB-KW"/>
</dbReference>
<dbReference type="EMBL" id="LJCR01001753">
    <property type="protein sequence ID" value="KPV49783.1"/>
    <property type="molecule type" value="Genomic_DNA"/>
</dbReference>
<accession>A0A0P9D3C8</accession>
<dbReference type="CDD" id="cd16423">
    <property type="entry name" value="HAD_BPGM-like"/>
    <property type="match status" value="1"/>
</dbReference>
<gene>
    <name evidence="4" type="ORF">SE17_30665</name>
</gene>
<dbReference type="GO" id="GO:0016787">
    <property type="term" value="F:hydrolase activity"/>
    <property type="evidence" value="ECO:0007669"/>
    <property type="project" value="UniProtKB-KW"/>
</dbReference>
<dbReference type="SFLD" id="SFLDS00003">
    <property type="entry name" value="Haloacid_Dehalogenase"/>
    <property type="match status" value="1"/>
</dbReference>
<dbReference type="InterPro" id="IPR006439">
    <property type="entry name" value="HAD-SF_hydro_IA"/>
</dbReference>
<dbReference type="SFLD" id="SFLDG01129">
    <property type="entry name" value="C1.5:_HAD__Beta-PGM__Phosphata"/>
    <property type="match status" value="1"/>
</dbReference>
<dbReference type="NCBIfam" id="TIGR01509">
    <property type="entry name" value="HAD-SF-IA-v3"/>
    <property type="match status" value="1"/>
</dbReference>
<evidence type="ECO:0000313" key="4">
    <source>
        <dbReference type="EMBL" id="KPV49783.1"/>
    </source>
</evidence>
<proteinExistence type="inferred from homology"/>
<dbReference type="InterPro" id="IPR023198">
    <property type="entry name" value="PGP-like_dom2"/>
</dbReference>
<protein>
    <submittedName>
        <fullName evidence="4">Haloacid dehalogenase</fullName>
    </submittedName>
</protein>
<dbReference type="Gene3D" id="1.10.150.240">
    <property type="entry name" value="Putative phosphatase, domain 2"/>
    <property type="match status" value="1"/>
</dbReference>